<dbReference type="OrthoDB" id="9790355at2"/>
<dbReference type="SUPFAM" id="SSF161093">
    <property type="entry name" value="MgtE membrane domain-like"/>
    <property type="match status" value="1"/>
</dbReference>
<keyword evidence="6 9" id="KW-1133">Transmembrane helix</keyword>
<comment type="subcellular location">
    <subcellularLocation>
        <location evidence="9">Cell membrane</location>
        <topology evidence="9">Multi-pass membrane protein</topology>
    </subcellularLocation>
    <subcellularLocation>
        <location evidence="1">Membrane</location>
        <topology evidence="1">Multi-pass membrane protein</topology>
    </subcellularLocation>
</comment>
<keyword evidence="4 9" id="KW-0812">Transmembrane</keyword>
<organism evidence="11 12">
    <name type="scientific">Arsukibacterium tuosuense</name>
    <dbReference type="NCBI Taxonomy" id="1323745"/>
    <lineage>
        <taxon>Bacteria</taxon>
        <taxon>Pseudomonadati</taxon>
        <taxon>Pseudomonadota</taxon>
        <taxon>Gammaproteobacteria</taxon>
        <taxon>Chromatiales</taxon>
        <taxon>Chromatiaceae</taxon>
        <taxon>Arsukibacterium</taxon>
    </lineage>
</organism>
<evidence type="ECO:0000256" key="4">
    <source>
        <dbReference type="ARBA" id="ARBA00022692"/>
    </source>
</evidence>
<feature type="transmembrane region" description="Helical" evidence="9">
    <location>
        <begin position="424"/>
        <end position="448"/>
    </location>
</feature>
<comment type="similarity">
    <text evidence="2 9">Belongs to the SLC41A transporter family.</text>
</comment>
<dbReference type="SMART" id="SM00924">
    <property type="entry name" value="MgtE_N"/>
    <property type="match status" value="1"/>
</dbReference>
<evidence type="ECO:0000256" key="8">
    <source>
        <dbReference type="PROSITE-ProRule" id="PRU00703"/>
    </source>
</evidence>
<dbReference type="AlphaFoldDB" id="A0A285IH11"/>
<gene>
    <name evidence="11" type="ORF">SAMN06297280_1085</name>
</gene>
<dbReference type="InterPro" id="IPR006667">
    <property type="entry name" value="SLC41_membr_dom"/>
</dbReference>
<feature type="domain" description="CBS" evidence="10">
    <location>
        <begin position="203"/>
        <end position="259"/>
    </location>
</feature>
<dbReference type="Gene3D" id="1.10.357.20">
    <property type="entry name" value="SLC41 divalent cation transporters, integral membrane domain"/>
    <property type="match status" value="1"/>
</dbReference>
<dbReference type="SUPFAM" id="SSF158791">
    <property type="entry name" value="MgtE N-terminal domain-like"/>
    <property type="match status" value="1"/>
</dbReference>
<dbReference type="InterPro" id="IPR006669">
    <property type="entry name" value="MgtE_transporter"/>
</dbReference>
<evidence type="ECO:0000256" key="7">
    <source>
        <dbReference type="ARBA" id="ARBA00023136"/>
    </source>
</evidence>
<evidence type="ECO:0000259" key="10">
    <source>
        <dbReference type="PROSITE" id="PS51371"/>
    </source>
</evidence>
<evidence type="ECO:0000256" key="2">
    <source>
        <dbReference type="ARBA" id="ARBA00009749"/>
    </source>
</evidence>
<dbReference type="SUPFAM" id="SSF54631">
    <property type="entry name" value="CBS-domain pair"/>
    <property type="match status" value="1"/>
</dbReference>
<dbReference type="InterPro" id="IPR038076">
    <property type="entry name" value="MgtE_N_sf"/>
</dbReference>
<evidence type="ECO:0000256" key="1">
    <source>
        <dbReference type="ARBA" id="ARBA00004141"/>
    </source>
</evidence>
<feature type="transmembrane region" description="Helical" evidence="9">
    <location>
        <begin position="285"/>
        <end position="305"/>
    </location>
</feature>
<dbReference type="PROSITE" id="PS51371">
    <property type="entry name" value="CBS"/>
    <property type="match status" value="1"/>
</dbReference>
<keyword evidence="5 9" id="KW-0460">Magnesium</keyword>
<dbReference type="InterPro" id="IPR000644">
    <property type="entry name" value="CBS_dom"/>
</dbReference>
<evidence type="ECO:0000256" key="9">
    <source>
        <dbReference type="RuleBase" id="RU362011"/>
    </source>
</evidence>
<proteinExistence type="inferred from homology"/>
<dbReference type="InterPro" id="IPR046342">
    <property type="entry name" value="CBS_dom_sf"/>
</dbReference>
<dbReference type="Proteomes" id="UP000219353">
    <property type="component" value="Unassembled WGS sequence"/>
</dbReference>
<keyword evidence="9" id="KW-0479">Metal-binding</keyword>
<dbReference type="PANTHER" id="PTHR41394:SF5">
    <property type="entry name" value="SLC41A_MGTE INTEGRAL MEMBRANE DOMAIN-CONTAINING PROTEIN"/>
    <property type="match status" value="1"/>
</dbReference>
<evidence type="ECO:0000256" key="5">
    <source>
        <dbReference type="ARBA" id="ARBA00022842"/>
    </source>
</evidence>
<dbReference type="GO" id="GO:0015095">
    <property type="term" value="F:magnesium ion transmembrane transporter activity"/>
    <property type="evidence" value="ECO:0007669"/>
    <property type="project" value="UniProtKB-UniRule"/>
</dbReference>
<accession>A0A285IH11</accession>
<feature type="transmembrane region" description="Helical" evidence="9">
    <location>
        <begin position="386"/>
        <end position="412"/>
    </location>
</feature>
<keyword evidence="8" id="KW-0129">CBS domain</keyword>
<keyword evidence="7 9" id="KW-0472">Membrane</keyword>
<name>A0A285IH11_9GAMM</name>
<dbReference type="GO" id="GO:0046872">
    <property type="term" value="F:metal ion binding"/>
    <property type="evidence" value="ECO:0007669"/>
    <property type="project" value="UniProtKB-KW"/>
</dbReference>
<keyword evidence="12" id="KW-1185">Reference proteome</keyword>
<dbReference type="Gene3D" id="1.25.60.10">
    <property type="entry name" value="MgtE N-terminal domain-like"/>
    <property type="match status" value="1"/>
</dbReference>
<dbReference type="Pfam" id="PF03448">
    <property type="entry name" value="MgtE_N"/>
    <property type="match status" value="1"/>
</dbReference>
<comment type="function">
    <text evidence="9">Acts as a magnesium transporter.</text>
</comment>
<reference evidence="12" key="1">
    <citation type="submission" date="2017-09" db="EMBL/GenBank/DDBJ databases">
        <authorList>
            <person name="Varghese N."/>
            <person name="Submissions S."/>
        </authorList>
    </citation>
    <scope>NUCLEOTIDE SEQUENCE [LARGE SCALE GENOMIC DNA]</scope>
    <source>
        <strain evidence="12">CGMCC 1.12461</strain>
    </source>
</reference>
<sequence>MAENPLLDIEDIVRGSLTDEDSSSLIEKISQLEPEEIALVLEAMPVEQRVSTWLELHPDDQVAALTYMRVDARENIFKQLDEQQLRTLVEGMEVDDLIELLDELPQRIYNYACSRLDASQRSWLETALTYDDDQCGRYADHDLLIINKNAKVRDGIRMFRKLADDAEYQDALFVIDRTGRYAGLVHATALLGQPSHLPVENFLDKEAPVVTGEMELEQGSDIVSRSGYTALAVVDADDKLLGRLSIGEALENVRRALESQFMHTAGLDEEEDLFAPVFDSAKRRALWLGINLLTAFLAAWTIGLFEATLQQVVALAVLMPIVASMGGIAGSQTLTLMIRGLALEQITPQTYMMLFRKELGVGAINGVLWALVIAVITYFWFGDWIIGGVIGLAIVINIIAAAISGVFIPIWLEKLDIDPALSGSVILTTVTDVVGFFAFLGLGSLFLLA</sequence>
<dbReference type="PANTHER" id="PTHR41394">
    <property type="entry name" value="MAGNESIUM TRANSPORTER MGTE"/>
    <property type="match status" value="1"/>
</dbReference>
<dbReference type="EMBL" id="OBEB01000001">
    <property type="protein sequence ID" value="SNY46366.1"/>
    <property type="molecule type" value="Genomic_DNA"/>
</dbReference>
<dbReference type="Pfam" id="PF01769">
    <property type="entry name" value="MgtE"/>
    <property type="match status" value="1"/>
</dbReference>
<dbReference type="GO" id="GO:0005886">
    <property type="term" value="C:plasma membrane"/>
    <property type="evidence" value="ECO:0007669"/>
    <property type="project" value="UniProtKB-SubCell"/>
</dbReference>
<comment type="subunit">
    <text evidence="9">Homodimer.</text>
</comment>
<feature type="transmembrane region" description="Helical" evidence="9">
    <location>
        <begin position="359"/>
        <end position="380"/>
    </location>
</feature>
<keyword evidence="9" id="KW-1003">Cell membrane</keyword>
<dbReference type="NCBIfam" id="TIGR00400">
    <property type="entry name" value="mgtE"/>
    <property type="match status" value="1"/>
</dbReference>
<dbReference type="InterPro" id="IPR006668">
    <property type="entry name" value="Mg_transptr_MgtE_intracell_dom"/>
</dbReference>
<dbReference type="InterPro" id="IPR036739">
    <property type="entry name" value="SLC41_membr_dom_sf"/>
</dbReference>
<evidence type="ECO:0000256" key="6">
    <source>
        <dbReference type="ARBA" id="ARBA00022989"/>
    </source>
</evidence>
<dbReference type="RefSeq" id="WP_097110275.1">
    <property type="nucleotide sequence ID" value="NZ_OBEB01000001.1"/>
</dbReference>
<protein>
    <recommendedName>
        <fullName evidence="9">Magnesium transporter MgtE</fullName>
    </recommendedName>
</protein>
<dbReference type="Pfam" id="PF00571">
    <property type="entry name" value="CBS"/>
    <property type="match status" value="1"/>
</dbReference>
<feature type="transmembrane region" description="Helical" evidence="9">
    <location>
        <begin position="311"/>
        <end position="338"/>
    </location>
</feature>
<keyword evidence="3 9" id="KW-0813">Transport</keyword>
<evidence type="ECO:0000313" key="11">
    <source>
        <dbReference type="EMBL" id="SNY46366.1"/>
    </source>
</evidence>
<evidence type="ECO:0000256" key="3">
    <source>
        <dbReference type="ARBA" id="ARBA00022448"/>
    </source>
</evidence>
<dbReference type="Gene3D" id="3.10.580.10">
    <property type="entry name" value="CBS-domain"/>
    <property type="match status" value="1"/>
</dbReference>
<evidence type="ECO:0000313" key="12">
    <source>
        <dbReference type="Proteomes" id="UP000219353"/>
    </source>
</evidence>